<gene>
    <name evidence="1" type="ORF">Egran_02133</name>
</gene>
<dbReference type="AlphaFoldDB" id="A0A232M122"/>
<name>A0A232M122_9EURO</name>
<dbReference type="PANTHER" id="PTHR36847:SF1">
    <property type="entry name" value="AMIDOLIGASE ENZYME"/>
    <property type="match status" value="1"/>
</dbReference>
<dbReference type="Pfam" id="PF12224">
    <property type="entry name" value="Amidoligase_2"/>
    <property type="match status" value="1"/>
</dbReference>
<dbReference type="PANTHER" id="PTHR36847">
    <property type="entry name" value="AMIDOLIGASE ENZYME"/>
    <property type="match status" value="1"/>
</dbReference>
<evidence type="ECO:0008006" key="3">
    <source>
        <dbReference type="Google" id="ProtNLM"/>
    </source>
</evidence>
<dbReference type="Proteomes" id="UP000243515">
    <property type="component" value="Unassembled WGS sequence"/>
</dbReference>
<dbReference type="InterPro" id="IPR022025">
    <property type="entry name" value="Amidoligase_2"/>
</dbReference>
<evidence type="ECO:0000313" key="1">
    <source>
        <dbReference type="EMBL" id="OXV10105.1"/>
    </source>
</evidence>
<reference evidence="1 2" key="1">
    <citation type="journal article" date="2015" name="Environ. Microbiol.">
        <title>Metagenome sequence of Elaphomyces granulatus from sporocarp tissue reveals Ascomycota ectomycorrhizal fingerprints of genome expansion and a Proteobacteria-rich microbiome.</title>
        <authorList>
            <person name="Quandt C.A."/>
            <person name="Kohler A."/>
            <person name="Hesse C.N."/>
            <person name="Sharpton T.J."/>
            <person name="Martin F."/>
            <person name="Spatafora J.W."/>
        </authorList>
    </citation>
    <scope>NUCLEOTIDE SEQUENCE [LARGE SCALE GENOMIC DNA]</scope>
    <source>
        <strain evidence="1 2">OSC145934</strain>
    </source>
</reference>
<proteinExistence type="predicted"/>
<dbReference type="OrthoDB" id="5291055at2759"/>
<organism evidence="1 2">
    <name type="scientific">Elaphomyces granulatus</name>
    <dbReference type="NCBI Taxonomy" id="519963"/>
    <lineage>
        <taxon>Eukaryota</taxon>
        <taxon>Fungi</taxon>
        <taxon>Dikarya</taxon>
        <taxon>Ascomycota</taxon>
        <taxon>Pezizomycotina</taxon>
        <taxon>Eurotiomycetes</taxon>
        <taxon>Eurotiomycetidae</taxon>
        <taxon>Eurotiales</taxon>
        <taxon>Elaphomycetaceae</taxon>
        <taxon>Elaphomyces</taxon>
    </lineage>
</organism>
<keyword evidence="2" id="KW-1185">Reference proteome</keyword>
<dbReference type="EMBL" id="NPHW01003132">
    <property type="protein sequence ID" value="OXV10105.1"/>
    <property type="molecule type" value="Genomic_DNA"/>
</dbReference>
<protein>
    <recommendedName>
        <fullName evidence="3">Amidoligase enzyme</fullName>
    </recommendedName>
</protein>
<accession>A0A232M122</accession>
<evidence type="ECO:0000313" key="2">
    <source>
        <dbReference type="Proteomes" id="UP000243515"/>
    </source>
</evidence>
<comment type="caution">
    <text evidence="1">The sequence shown here is derived from an EMBL/GenBank/DDBJ whole genome shotgun (WGS) entry which is preliminary data.</text>
</comment>
<sequence>MHSLVQAQWEGVPHTQWVLHHDPSCATRTEPWGIEVISPLLRSHPGSTWRNDVRALWGFLSQRYNVSGNTNCSTHVHVSRAEDFTASELKCIAQAIIHFEPAFEVLVPPERRGNRYSRSSWIDNPHLAHRNLSRDQSIDLIESLNTVDQIIGVMNPGLSKFFGWNFLPIRTLKTIEFRRGSVSLTSDDTFMWVELAMSFIKAASIQNPPQQLRQYPRTTGGLKAFIQNVYLPTQPGTHGSSYLDRIFHGKDSSARLEPRPVSNLFPREEVEEEAKLYEKYLQTL</sequence>